<evidence type="ECO:0000313" key="3">
    <source>
        <dbReference type="Proteomes" id="UP001050975"/>
    </source>
</evidence>
<dbReference type="RefSeq" id="WP_226577038.1">
    <property type="nucleotide sequence ID" value="NZ_BLAY01000017.1"/>
</dbReference>
<sequence length="147" mass="17936">MSIRDEMPVLVRHEGDWVGTYTVIDNQGNILDKYNSHLTCQFPEDSPYPYYQTNRYQWADGKREEYQFPGIYRDKKLYFDTERIDGCAWEADDTTIILHFTYKTMPEMSLYEMILISPCNNYRARTWHWLKNHQIFQRTLIQEERMR</sequence>
<feature type="domain" description="DUF3598" evidence="1">
    <location>
        <begin position="10"/>
        <end position="145"/>
    </location>
</feature>
<evidence type="ECO:0000259" key="1">
    <source>
        <dbReference type="Pfam" id="PF12204"/>
    </source>
</evidence>
<gene>
    <name evidence="2" type="ORF">MiSe_15200</name>
</gene>
<dbReference type="InterPro" id="IPR022017">
    <property type="entry name" value="BFA1-like_DUF3598"/>
</dbReference>
<dbReference type="Proteomes" id="UP001050975">
    <property type="component" value="Unassembled WGS sequence"/>
</dbReference>
<comment type="caution">
    <text evidence="2">The sequence shown here is derived from an EMBL/GenBank/DDBJ whole genome shotgun (WGS) entry which is preliminary data.</text>
</comment>
<accession>A0AAV3X3Z6</accession>
<organism evidence="2 3">
    <name type="scientific">Microseira wollei NIES-4236</name>
    <dbReference type="NCBI Taxonomy" id="2530354"/>
    <lineage>
        <taxon>Bacteria</taxon>
        <taxon>Bacillati</taxon>
        <taxon>Cyanobacteriota</taxon>
        <taxon>Cyanophyceae</taxon>
        <taxon>Oscillatoriophycideae</taxon>
        <taxon>Aerosakkonematales</taxon>
        <taxon>Aerosakkonemataceae</taxon>
        <taxon>Microseira</taxon>
    </lineage>
</organism>
<name>A0AAV3X3Z6_9CYAN</name>
<keyword evidence="3" id="KW-1185">Reference proteome</keyword>
<dbReference type="SUPFAM" id="SSF50814">
    <property type="entry name" value="Lipocalins"/>
    <property type="match status" value="1"/>
</dbReference>
<dbReference type="EMBL" id="BLAY01000017">
    <property type="protein sequence ID" value="GET36768.1"/>
    <property type="molecule type" value="Genomic_DNA"/>
</dbReference>
<dbReference type="InterPro" id="IPR012674">
    <property type="entry name" value="Calycin"/>
</dbReference>
<reference evidence="2" key="1">
    <citation type="submission" date="2019-10" db="EMBL/GenBank/DDBJ databases">
        <title>Draft genome sequece of Microseira wollei NIES-4236.</title>
        <authorList>
            <person name="Yamaguchi H."/>
            <person name="Suzuki S."/>
            <person name="Kawachi M."/>
        </authorList>
    </citation>
    <scope>NUCLEOTIDE SEQUENCE</scope>
    <source>
        <strain evidence="2">NIES-4236</strain>
    </source>
</reference>
<proteinExistence type="predicted"/>
<dbReference type="AlphaFoldDB" id="A0AAV3X3Z6"/>
<dbReference type="Gene3D" id="2.40.128.20">
    <property type="match status" value="1"/>
</dbReference>
<dbReference type="Pfam" id="PF12204">
    <property type="entry name" value="DUF3598_N"/>
    <property type="match status" value="1"/>
</dbReference>
<evidence type="ECO:0000313" key="2">
    <source>
        <dbReference type="EMBL" id="GET36768.1"/>
    </source>
</evidence>
<protein>
    <recommendedName>
        <fullName evidence="1">DUF3598 domain-containing protein</fullName>
    </recommendedName>
</protein>